<evidence type="ECO:0000256" key="2">
    <source>
        <dbReference type="SAM" id="Phobius"/>
    </source>
</evidence>
<feature type="compositionally biased region" description="Low complexity" evidence="1">
    <location>
        <begin position="100"/>
        <end position="112"/>
    </location>
</feature>
<dbReference type="Proteomes" id="UP001596395">
    <property type="component" value="Unassembled WGS sequence"/>
</dbReference>
<dbReference type="Pfam" id="PF00226">
    <property type="entry name" value="DnaJ"/>
    <property type="match status" value="1"/>
</dbReference>
<gene>
    <name evidence="4" type="ORF">ACFQGB_11210</name>
</gene>
<feature type="transmembrane region" description="Helical" evidence="2">
    <location>
        <begin position="340"/>
        <end position="362"/>
    </location>
</feature>
<feature type="domain" description="J" evidence="3">
    <location>
        <begin position="4"/>
        <end position="68"/>
    </location>
</feature>
<dbReference type="SUPFAM" id="SSF46565">
    <property type="entry name" value="Chaperone J-domain"/>
    <property type="match status" value="1"/>
</dbReference>
<feature type="transmembrane region" description="Helical" evidence="2">
    <location>
        <begin position="314"/>
        <end position="334"/>
    </location>
</feature>
<dbReference type="PROSITE" id="PS50076">
    <property type="entry name" value="DNAJ_2"/>
    <property type="match status" value="1"/>
</dbReference>
<dbReference type="Gene3D" id="1.10.287.110">
    <property type="entry name" value="DnaJ domain"/>
    <property type="match status" value="1"/>
</dbReference>
<keyword evidence="2" id="KW-1133">Transmembrane helix</keyword>
<dbReference type="InterPro" id="IPR036869">
    <property type="entry name" value="J_dom_sf"/>
</dbReference>
<accession>A0ABD5VKM2</accession>
<dbReference type="EMBL" id="JBHSXN010000002">
    <property type="protein sequence ID" value="MFC6953431.1"/>
    <property type="molecule type" value="Genomic_DNA"/>
</dbReference>
<name>A0ABD5VKM2_9EURY</name>
<keyword evidence="5" id="KW-1185">Reference proteome</keyword>
<feature type="compositionally biased region" description="Low complexity" evidence="1">
    <location>
        <begin position="195"/>
        <end position="206"/>
    </location>
</feature>
<proteinExistence type="predicted"/>
<evidence type="ECO:0000256" key="1">
    <source>
        <dbReference type="SAM" id="MobiDB-lite"/>
    </source>
</evidence>
<reference evidence="4 5" key="1">
    <citation type="journal article" date="2019" name="Int. J. Syst. Evol. Microbiol.">
        <title>The Global Catalogue of Microorganisms (GCM) 10K type strain sequencing project: providing services to taxonomists for standard genome sequencing and annotation.</title>
        <authorList>
            <consortium name="The Broad Institute Genomics Platform"/>
            <consortium name="The Broad Institute Genome Sequencing Center for Infectious Disease"/>
            <person name="Wu L."/>
            <person name="Ma J."/>
        </authorList>
    </citation>
    <scope>NUCLEOTIDE SEQUENCE [LARGE SCALE GENOMIC DNA]</scope>
    <source>
        <strain evidence="4 5">GX26</strain>
    </source>
</reference>
<evidence type="ECO:0000313" key="5">
    <source>
        <dbReference type="Proteomes" id="UP001596395"/>
    </source>
</evidence>
<dbReference type="InterPro" id="IPR001623">
    <property type="entry name" value="DnaJ_domain"/>
</dbReference>
<dbReference type="InterPro" id="IPR051100">
    <property type="entry name" value="DnaJ_subfamily_B/C"/>
</dbReference>
<evidence type="ECO:0000259" key="3">
    <source>
        <dbReference type="PROSITE" id="PS50076"/>
    </source>
</evidence>
<dbReference type="PRINTS" id="PR00625">
    <property type="entry name" value="JDOMAIN"/>
</dbReference>
<feature type="transmembrane region" description="Helical" evidence="2">
    <location>
        <begin position="289"/>
        <end position="307"/>
    </location>
</feature>
<keyword evidence="2" id="KW-0472">Membrane</keyword>
<evidence type="ECO:0000313" key="4">
    <source>
        <dbReference type="EMBL" id="MFC6953431.1"/>
    </source>
</evidence>
<feature type="compositionally biased region" description="Basic and acidic residues" evidence="1">
    <location>
        <begin position="58"/>
        <end position="68"/>
    </location>
</feature>
<feature type="compositionally biased region" description="Basic and acidic residues" evidence="1">
    <location>
        <begin position="209"/>
        <end position="230"/>
    </location>
</feature>
<sequence length="363" mass="37874">MGETFYDVLGVDAAASQDEIEAAYRERVKETHPDLNDAPDASDAFQRVQTAEEVLGDPDERARYDRLGHASYTSHFGGGTGDGGGRWDVGADPTADARGDASGSRWGASGRGSESDSRGSAGGPGDDGVNDGGVGADGGFGFDPGAYDRTRRSGSNPSERSYDVGGSSGEGQASASATGASANATGTTAPGGGASTSTDAGGATVGDPTDSRHWRERERERSKHAQREGRGTAADDTDGGYSVHDWNDDELDTARTPYKLQGSEFVVVGIMFVLYPFMAYSAITPQFSLVVNVTVAACALLLTGYLLTMPRIAIYVFGAWSVIAPLALLLFPALDPVSLLGVVVLGSTWIPFGYSVLFMQVLR</sequence>
<dbReference type="RefSeq" id="WP_336350390.1">
    <property type="nucleotide sequence ID" value="NZ_JAZAQL010000002.1"/>
</dbReference>
<feature type="compositionally biased region" description="Low complexity" evidence="1">
    <location>
        <begin position="170"/>
        <end position="188"/>
    </location>
</feature>
<dbReference type="PANTHER" id="PTHR43908">
    <property type="entry name" value="AT29763P-RELATED"/>
    <property type="match status" value="1"/>
</dbReference>
<organism evidence="4 5">
    <name type="scientific">Halorubellus litoreus</name>
    <dbReference type="NCBI Taxonomy" id="755308"/>
    <lineage>
        <taxon>Archaea</taxon>
        <taxon>Methanobacteriati</taxon>
        <taxon>Methanobacteriota</taxon>
        <taxon>Stenosarchaea group</taxon>
        <taxon>Halobacteria</taxon>
        <taxon>Halobacteriales</taxon>
        <taxon>Halorubellaceae</taxon>
        <taxon>Halorubellus</taxon>
    </lineage>
</organism>
<dbReference type="PANTHER" id="PTHR43908:SF3">
    <property type="entry name" value="AT29763P-RELATED"/>
    <property type="match status" value="1"/>
</dbReference>
<feature type="compositionally biased region" description="Gly residues" evidence="1">
    <location>
        <begin position="120"/>
        <end position="142"/>
    </location>
</feature>
<dbReference type="AlphaFoldDB" id="A0ABD5VKM2"/>
<feature type="transmembrane region" description="Helical" evidence="2">
    <location>
        <begin position="265"/>
        <end position="283"/>
    </location>
</feature>
<protein>
    <submittedName>
        <fullName evidence="4">J domain-containing protein</fullName>
    </submittedName>
</protein>
<keyword evidence="2" id="KW-0812">Transmembrane</keyword>
<dbReference type="CDD" id="cd06257">
    <property type="entry name" value="DnaJ"/>
    <property type="match status" value="1"/>
</dbReference>
<feature type="region of interest" description="Disordered" evidence="1">
    <location>
        <begin position="51"/>
        <end position="245"/>
    </location>
</feature>
<comment type="caution">
    <text evidence="4">The sequence shown here is derived from an EMBL/GenBank/DDBJ whole genome shotgun (WGS) entry which is preliminary data.</text>
</comment>
<dbReference type="SMART" id="SM00271">
    <property type="entry name" value="DnaJ"/>
    <property type="match status" value="1"/>
</dbReference>
<feature type="compositionally biased region" description="Gly residues" evidence="1">
    <location>
        <begin position="76"/>
        <end position="87"/>
    </location>
</feature>